<proteinExistence type="predicted"/>
<feature type="region of interest" description="Disordered" evidence="3">
    <location>
        <begin position="229"/>
        <end position="250"/>
    </location>
</feature>
<evidence type="ECO:0000256" key="3">
    <source>
        <dbReference type="SAM" id="MobiDB-lite"/>
    </source>
</evidence>
<evidence type="ECO:0000259" key="4">
    <source>
        <dbReference type="SMART" id="SM00563"/>
    </source>
</evidence>
<comment type="caution">
    <text evidence="5">The sequence shown here is derived from an EMBL/GenBank/DDBJ whole genome shotgun (WGS) entry which is preliminary data.</text>
</comment>
<keyword evidence="1 5" id="KW-0808">Transferase</keyword>
<reference evidence="5 6" key="1">
    <citation type="submission" date="2020-08" db="EMBL/GenBank/DDBJ databases">
        <title>Sequencing the genomes of 1000 actinobacteria strains.</title>
        <authorList>
            <person name="Klenk H.-P."/>
        </authorList>
    </citation>
    <scope>NUCLEOTIDE SEQUENCE [LARGE SCALE GENOMIC DNA]</scope>
    <source>
        <strain evidence="5 6">DSM 105784</strain>
    </source>
</reference>
<dbReference type="SMART" id="SM00563">
    <property type="entry name" value="PlsC"/>
    <property type="match status" value="1"/>
</dbReference>
<dbReference type="InterPro" id="IPR002123">
    <property type="entry name" value="Plipid/glycerol_acylTrfase"/>
</dbReference>
<dbReference type="CDD" id="cd07989">
    <property type="entry name" value="LPLAT_AGPAT-like"/>
    <property type="match status" value="1"/>
</dbReference>
<evidence type="ECO:0000313" key="6">
    <source>
        <dbReference type="Proteomes" id="UP000536685"/>
    </source>
</evidence>
<evidence type="ECO:0000256" key="2">
    <source>
        <dbReference type="ARBA" id="ARBA00023315"/>
    </source>
</evidence>
<dbReference type="GO" id="GO:0005886">
    <property type="term" value="C:plasma membrane"/>
    <property type="evidence" value="ECO:0007669"/>
    <property type="project" value="TreeGrafter"/>
</dbReference>
<name>A0A841AQQ5_9MICO</name>
<dbReference type="PANTHER" id="PTHR10434:SF55">
    <property type="entry name" value="POSSIBLE ACYLTRANSFERASE"/>
    <property type="match status" value="1"/>
</dbReference>
<dbReference type="AlphaFoldDB" id="A0A841AQQ5"/>
<sequence>MAADRPAENEKTPIFRLLAGIAVPPMSAIAKFKLTGVENVPGSGAFVLAPNHYSEIDPLVIGVAMWKIGRMPRYLAKASLFEVPVVGALLRASGQVPVERAGSGKRSNPLAAAKQIADQGLAVVIYPEGSLTRDPDLWPMRGKTGAVRTALEQGIPVIPAAHWGTQLVMPRYAKKISVFPRKTIHVRFGEPVDLSAYAGRVHDSVAMAEATDILMTAITELFEQLRGEKAPAERWDPAKHNQKDTGRFEQ</sequence>
<dbReference type="Pfam" id="PF01553">
    <property type="entry name" value="Acyltransferase"/>
    <property type="match status" value="1"/>
</dbReference>
<keyword evidence="6" id="KW-1185">Reference proteome</keyword>
<dbReference type="EMBL" id="JACHMJ010000001">
    <property type="protein sequence ID" value="MBB5843923.1"/>
    <property type="molecule type" value="Genomic_DNA"/>
</dbReference>
<dbReference type="Proteomes" id="UP000536685">
    <property type="component" value="Unassembled WGS sequence"/>
</dbReference>
<protein>
    <submittedName>
        <fullName evidence="5">1-acyl-sn-glycerol-3-phosphate acyltransferase</fullName>
    </submittedName>
</protein>
<accession>A0A841AQQ5</accession>
<dbReference type="SUPFAM" id="SSF69593">
    <property type="entry name" value="Glycerol-3-phosphate (1)-acyltransferase"/>
    <property type="match status" value="1"/>
</dbReference>
<dbReference type="PANTHER" id="PTHR10434">
    <property type="entry name" value="1-ACYL-SN-GLYCEROL-3-PHOSPHATE ACYLTRANSFERASE"/>
    <property type="match status" value="1"/>
</dbReference>
<evidence type="ECO:0000256" key="1">
    <source>
        <dbReference type="ARBA" id="ARBA00022679"/>
    </source>
</evidence>
<keyword evidence="2 5" id="KW-0012">Acyltransferase</keyword>
<evidence type="ECO:0000313" key="5">
    <source>
        <dbReference type="EMBL" id="MBB5843923.1"/>
    </source>
</evidence>
<dbReference type="GO" id="GO:0006654">
    <property type="term" value="P:phosphatidic acid biosynthetic process"/>
    <property type="evidence" value="ECO:0007669"/>
    <property type="project" value="TreeGrafter"/>
</dbReference>
<organism evidence="5 6">
    <name type="scientific">Conyzicola lurida</name>
    <dbReference type="NCBI Taxonomy" id="1172621"/>
    <lineage>
        <taxon>Bacteria</taxon>
        <taxon>Bacillati</taxon>
        <taxon>Actinomycetota</taxon>
        <taxon>Actinomycetes</taxon>
        <taxon>Micrococcales</taxon>
        <taxon>Microbacteriaceae</taxon>
        <taxon>Conyzicola</taxon>
    </lineage>
</organism>
<gene>
    <name evidence="5" type="ORF">HD599_002246</name>
</gene>
<dbReference type="GO" id="GO:0003841">
    <property type="term" value="F:1-acylglycerol-3-phosphate O-acyltransferase activity"/>
    <property type="evidence" value="ECO:0007669"/>
    <property type="project" value="TreeGrafter"/>
</dbReference>
<feature type="domain" description="Phospholipid/glycerol acyltransferase" evidence="4">
    <location>
        <begin position="46"/>
        <end position="165"/>
    </location>
</feature>